<feature type="non-terminal residue" evidence="1">
    <location>
        <position position="1"/>
    </location>
</feature>
<dbReference type="Gene3D" id="2.40.10.10">
    <property type="entry name" value="Trypsin-like serine proteases"/>
    <property type="match status" value="1"/>
</dbReference>
<organism evidence="1 2">
    <name type="scientific">Brassica napus</name>
    <name type="common">Rape</name>
    <dbReference type="NCBI Taxonomy" id="3708"/>
    <lineage>
        <taxon>Eukaryota</taxon>
        <taxon>Viridiplantae</taxon>
        <taxon>Streptophyta</taxon>
        <taxon>Embryophyta</taxon>
        <taxon>Tracheophyta</taxon>
        <taxon>Spermatophyta</taxon>
        <taxon>Magnoliopsida</taxon>
        <taxon>eudicotyledons</taxon>
        <taxon>Gunneridae</taxon>
        <taxon>Pentapetalae</taxon>
        <taxon>rosids</taxon>
        <taxon>malvids</taxon>
        <taxon>Brassicales</taxon>
        <taxon>Brassicaceae</taxon>
        <taxon>Brassiceae</taxon>
        <taxon>Brassica</taxon>
    </lineage>
</organism>
<accession>A0ABQ8AX65</accession>
<evidence type="ECO:0008006" key="3">
    <source>
        <dbReference type="Google" id="ProtNLM"/>
    </source>
</evidence>
<dbReference type="SUPFAM" id="SSF50494">
    <property type="entry name" value="Trypsin-like serine proteases"/>
    <property type="match status" value="1"/>
</dbReference>
<evidence type="ECO:0000313" key="2">
    <source>
        <dbReference type="Proteomes" id="UP000824890"/>
    </source>
</evidence>
<protein>
    <recommendedName>
        <fullName evidence="3">Serine protease</fullName>
    </recommendedName>
</protein>
<proteinExistence type="predicted"/>
<dbReference type="Pfam" id="PF13365">
    <property type="entry name" value="Trypsin_2"/>
    <property type="match status" value="1"/>
</dbReference>
<sequence>RALAPSFLNAFLPFLRRKTQRLPTKKSGESVLPLFHRFTTMAEKKRLPTKTSGSGFVVSNNKILTNAHVVADHTFVQVRKHGSPTKFKAKVVTVGHDCDLAILKINSKKFWKDLKPLDPGDIPPLNGTVVITFPLRKVLSLELRLQNMLTATYIIPTPVVKHFITSVEENAQFPGFCSLGISCQRMENAGIRRLFKMTPKMTRTLIRGVNLLSNCYGILKEKVVEPLIREYNDKP</sequence>
<evidence type="ECO:0000313" key="1">
    <source>
        <dbReference type="EMBL" id="KAH0897107.1"/>
    </source>
</evidence>
<dbReference type="PANTHER" id="PTHR45980">
    <property type="match status" value="1"/>
</dbReference>
<dbReference type="InterPro" id="IPR009003">
    <property type="entry name" value="Peptidase_S1_PA"/>
</dbReference>
<comment type="caution">
    <text evidence="1">The sequence shown here is derived from an EMBL/GenBank/DDBJ whole genome shotgun (WGS) entry which is preliminary data.</text>
</comment>
<dbReference type="PANTHER" id="PTHR45980:SF17">
    <property type="entry name" value="PROTEASE DO-LIKE PDZ DOMAIN-CONTAINING PROTEIN"/>
    <property type="match status" value="1"/>
</dbReference>
<name>A0ABQ8AX65_BRANA</name>
<dbReference type="InterPro" id="IPR043504">
    <property type="entry name" value="Peptidase_S1_PA_chymotrypsin"/>
</dbReference>
<dbReference type="Proteomes" id="UP000824890">
    <property type="component" value="Unassembled WGS sequence"/>
</dbReference>
<dbReference type="EMBL" id="JAGKQM010000012">
    <property type="protein sequence ID" value="KAH0897107.1"/>
    <property type="molecule type" value="Genomic_DNA"/>
</dbReference>
<gene>
    <name evidence="1" type="ORF">HID58_046675</name>
</gene>
<keyword evidence="2" id="KW-1185">Reference proteome</keyword>
<reference evidence="1 2" key="1">
    <citation type="submission" date="2021-05" db="EMBL/GenBank/DDBJ databases">
        <title>Genome Assembly of Synthetic Allotetraploid Brassica napus Reveals Homoeologous Exchanges between Subgenomes.</title>
        <authorList>
            <person name="Davis J.T."/>
        </authorList>
    </citation>
    <scope>NUCLEOTIDE SEQUENCE [LARGE SCALE GENOMIC DNA]</scope>
    <source>
        <strain evidence="2">cv. Da-Ae</strain>
        <tissue evidence="1">Seedling</tissue>
    </source>
</reference>